<evidence type="ECO:0000256" key="5">
    <source>
        <dbReference type="ARBA" id="ARBA00022741"/>
    </source>
</evidence>
<feature type="binding site" evidence="8">
    <location>
        <position position="186"/>
    </location>
    <ligand>
        <name>Zn(2+)</name>
        <dbReference type="ChEBI" id="CHEBI:29105"/>
    </ligand>
</feature>
<comment type="caution">
    <text evidence="13">The sequence shown here is derived from an EMBL/GenBank/DDBJ whole genome shotgun (WGS) entry which is preliminary data.</text>
</comment>
<comment type="similarity">
    <text evidence="1 8 12">Belongs to the thymidine kinase family.</text>
</comment>
<feature type="binding site" evidence="10">
    <location>
        <begin position="171"/>
        <end position="174"/>
    </location>
    <ligand>
        <name>substrate</name>
    </ligand>
</feature>
<dbReference type="PANTHER" id="PTHR11441">
    <property type="entry name" value="THYMIDINE KINASE"/>
    <property type="match status" value="1"/>
</dbReference>
<evidence type="ECO:0000313" key="14">
    <source>
        <dbReference type="Proteomes" id="UP000218775"/>
    </source>
</evidence>
<feature type="binding site" evidence="8">
    <location>
        <position position="183"/>
    </location>
    <ligand>
        <name>Zn(2+)</name>
        <dbReference type="ChEBI" id="CHEBI:29105"/>
    </ligand>
</feature>
<dbReference type="GO" id="GO:0046104">
    <property type="term" value="P:thymidine metabolic process"/>
    <property type="evidence" value="ECO:0007669"/>
    <property type="project" value="TreeGrafter"/>
</dbReference>
<evidence type="ECO:0000256" key="11">
    <source>
        <dbReference type="RuleBase" id="RU000544"/>
    </source>
</evidence>
<feature type="binding site" evidence="10">
    <location>
        <position position="179"/>
    </location>
    <ligand>
        <name>substrate</name>
    </ligand>
</feature>
<evidence type="ECO:0000256" key="9">
    <source>
        <dbReference type="PIRSR" id="PIRSR035805-1"/>
    </source>
</evidence>
<sequence>MAKLYYYYSTMNAGKSTTLLQASHNYLERGMQTLLFSPAIDTRGGTATIESRIGLKKEAISFDINFNFFEYVREKKSVLHTLSCVLIDESQFLTKLQVIQLTDVASTLSIPVLCYGLRSDFQGEPFEGSKYLLTLAEEMIEIKTVCSCGKKATMNMRIGPDGEPVREGAQVHIGGNEAYTAKCMKCFKAQMPSMRSSAVMQTV</sequence>
<dbReference type="InterPro" id="IPR027417">
    <property type="entry name" value="P-loop_NTPase"/>
</dbReference>
<dbReference type="HAMAP" id="MF_00124">
    <property type="entry name" value="Thymidine_kinase"/>
    <property type="match status" value="1"/>
</dbReference>
<dbReference type="GO" id="GO:0005829">
    <property type="term" value="C:cytosol"/>
    <property type="evidence" value="ECO:0007669"/>
    <property type="project" value="TreeGrafter"/>
</dbReference>
<dbReference type="NCBIfam" id="NF003300">
    <property type="entry name" value="PRK04296.1-5"/>
    <property type="match status" value="1"/>
</dbReference>
<evidence type="ECO:0000256" key="1">
    <source>
        <dbReference type="ARBA" id="ARBA00007587"/>
    </source>
</evidence>
<feature type="binding site" evidence="8">
    <location>
        <position position="146"/>
    </location>
    <ligand>
        <name>Zn(2+)</name>
        <dbReference type="ChEBI" id="CHEBI:29105"/>
    </ligand>
</feature>
<dbReference type="GO" id="GO:0004797">
    <property type="term" value="F:thymidine kinase activity"/>
    <property type="evidence" value="ECO:0007669"/>
    <property type="project" value="UniProtKB-UniRule"/>
</dbReference>
<feature type="binding site" evidence="8">
    <location>
        <begin position="88"/>
        <end position="91"/>
    </location>
    <ligand>
        <name>ATP</name>
        <dbReference type="ChEBI" id="CHEBI:30616"/>
    </ligand>
</feature>
<gene>
    <name evidence="8" type="primary">tdk</name>
    <name evidence="13" type="ORF">COB21_05210</name>
</gene>
<accession>A0A2A4X189</accession>
<dbReference type="PANTHER" id="PTHR11441:SF0">
    <property type="entry name" value="THYMIDINE KINASE, CYTOSOLIC"/>
    <property type="match status" value="1"/>
</dbReference>
<feature type="active site" description="Proton acceptor" evidence="8 9">
    <location>
        <position position="89"/>
    </location>
</feature>
<dbReference type="GO" id="GO:0008270">
    <property type="term" value="F:zinc ion binding"/>
    <property type="evidence" value="ECO:0007669"/>
    <property type="project" value="UniProtKB-UniRule"/>
</dbReference>
<dbReference type="EC" id="2.7.1.21" evidence="2 8"/>
<feature type="binding site" evidence="8">
    <location>
        <begin position="9"/>
        <end position="16"/>
    </location>
    <ligand>
        <name>ATP</name>
        <dbReference type="ChEBI" id="CHEBI:30616"/>
    </ligand>
</feature>
<dbReference type="SUPFAM" id="SSF57716">
    <property type="entry name" value="Glucocorticoid receptor-like (DNA-binding domain)"/>
    <property type="match status" value="1"/>
</dbReference>
<dbReference type="Gene3D" id="3.40.50.300">
    <property type="entry name" value="P-loop containing nucleotide triphosphate hydrolases"/>
    <property type="match status" value="1"/>
</dbReference>
<protein>
    <recommendedName>
        <fullName evidence="2 8">Thymidine kinase</fullName>
        <ecNumber evidence="2 8">2.7.1.21</ecNumber>
    </recommendedName>
</protein>
<dbReference type="Pfam" id="PF00265">
    <property type="entry name" value="TK"/>
    <property type="match status" value="1"/>
</dbReference>
<keyword evidence="8" id="KW-0862">Zinc</keyword>
<evidence type="ECO:0000256" key="7">
    <source>
        <dbReference type="ARBA" id="ARBA00022840"/>
    </source>
</evidence>
<dbReference type="AlphaFoldDB" id="A0A2A4X189"/>
<dbReference type="SUPFAM" id="SSF52540">
    <property type="entry name" value="P-loop containing nucleoside triphosphate hydrolases"/>
    <property type="match status" value="1"/>
</dbReference>
<dbReference type="Gene3D" id="3.30.60.20">
    <property type="match status" value="1"/>
</dbReference>
<reference evidence="14" key="1">
    <citation type="submission" date="2017-08" db="EMBL/GenBank/DDBJ databases">
        <title>A dynamic microbial community with high functional redundancy inhabits the cold, oxic subseafloor aquifer.</title>
        <authorList>
            <person name="Tully B.J."/>
            <person name="Wheat C.G."/>
            <person name="Glazer B.T."/>
            <person name="Huber J.A."/>
        </authorList>
    </citation>
    <scope>NUCLEOTIDE SEQUENCE [LARGE SCALE GENOMIC DNA]</scope>
</reference>
<dbReference type="InterPro" id="IPR001267">
    <property type="entry name" value="Thymidine_kinase"/>
</dbReference>
<keyword evidence="3 8" id="KW-0237">DNA synthesis</keyword>
<keyword evidence="8" id="KW-0479">Metal-binding</keyword>
<organism evidence="13 14">
    <name type="scientific">Aerophobetes bacterium</name>
    <dbReference type="NCBI Taxonomy" id="2030807"/>
    <lineage>
        <taxon>Bacteria</taxon>
        <taxon>Candidatus Aerophobota</taxon>
    </lineage>
</organism>
<feature type="binding site" evidence="8">
    <location>
        <position position="148"/>
    </location>
    <ligand>
        <name>Zn(2+)</name>
        <dbReference type="ChEBI" id="CHEBI:29105"/>
    </ligand>
</feature>
<dbReference type="EMBL" id="NVUK01000039">
    <property type="protein sequence ID" value="PCI75839.1"/>
    <property type="molecule type" value="Genomic_DNA"/>
</dbReference>
<evidence type="ECO:0000256" key="8">
    <source>
        <dbReference type="HAMAP-Rule" id="MF_00124"/>
    </source>
</evidence>
<evidence type="ECO:0000256" key="12">
    <source>
        <dbReference type="RuleBase" id="RU004165"/>
    </source>
</evidence>
<dbReference type="GO" id="GO:0005524">
    <property type="term" value="F:ATP binding"/>
    <property type="evidence" value="ECO:0007669"/>
    <property type="project" value="UniProtKB-UniRule"/>
</dbReference>
<evidence type="ECO:0000313" key="13">
    <source>
        <dbReference type="EMBL" id="PCI75839.1"/>
    </source>
</evidence>
<comment type="subunit">
    <text evidence="8">Homotetramer.</text>
</comment>
<keyword evidence="8" id="KW-0963">Cytoplasm</keyword>
<evidence type="ECO:0000256" key="10">
    <source>
        <dbReference type="PIRSR" id="PIRSR035805-2"/>
    </source>
</evidence>
<keyword evidence="6 8" id="KW-0418">Kinase</keyword>
<name>A0A2A4X189_UNCAE</name>
<dbReference type="PIRSF" id="PIRSF035805">
    <property type="entry name" value="TK_cell"/>
    <property type="match status" value="1"/>
</dbReference>
<keyword evidence="5 8" id="KW-0547">Nucleotide-binding</keyword>
<keyword evidence="4 8" id="KW-0808">Transferase</keyword>
<evidence type="ECO:0000256" key="3">
    <source>
        <dbReference type="ARBA" id="ARBA00022634"/>
    </source>
</evidence>
<comment type="subcellular location">
    <subcellularLocation>
        <location evidence="8">Cytoplasm</location>
    </subcellularLocation>
</comment>
<dbReference type="GO" id="GO:0071897">
    <property type="term" value="P:DNA biosynthetic process"/>
    <property type="evidence" value="ECO:0007669"/>
    <property type="project" value="UniProtKB-KW"/>
</dbReference>
<evidence type="ECO:0000256" key="6">
    <source>
        <dbReference type="ARBA" id="ARBA00022777"/>
    </source>
</evidence>
<proteinExistence type="inferred from homology"/>
<evidence type="ECO:0000256" key="4">
    <source>
        <dbReference type="ARBA" id="ARBA00022679"/>
    </source>
</evidence>
<dbReference type="Proteomes" id="UP000218775">
    <property type="component" value="Unassembled WGS sequence"/>
</dbReference>
<comment type="catalytic activity">
    <reaction evidence="8 11">
        <text>thymidine + ATP = dTMP + ADP + H(+)</text>
        <dbReference type="Rhea" id="RHEA:19129"/>
        <dbReference type="ChEBI" id="CHEBI:15378"/>
        <dbReference type="ChEBI" id="CHEBI:17748"/>
        <dbReference type="ChEBI" id="CHEBI:30616"/>
        <dbReference type="ChEBI" id="CHEBI:63528"/>
        <dbReference type="ChEBI" id="CHEBI:456216"/>
        <dbReference type="EC" id="2.7.1.21"/>
    </reaction>
</comment>
<evidence type="ECO:0000256" key="2">
    <source>
        <dbReference type="ARBA" id="ARBA00012118"/>
    </source>
</evidence>
<keyword evidence="7 8" id="KW-0067">ATP-binding</keyword>